<sequence>MEITTIPPLYRVSTWADITPILIINNTLRTTGTYTFNFPTNHHCNSDAFLTT</sequence>
<protein>
    <submittedName>
        <fullName evidence="1">Uncharacterized protein</fullName>
    </submittedName>
</protein>
<dbReference type="AlphaFoldDB" id="A0A0K2UW39"/>
<accession>A0A0K2UW39</accession>
<name>A0A0K2UW39_LEPSM</name>
<organism evidence="1">
    <name type="scientific">Lepeophtheirus salmonis</name>
    <name type="common">Salmon louse</name>
    <name type="synonym">Caligus salmonis</name>
    <dbReference type="NCBI Taxonomy" id="72036"/>
    <lineage>
        <taxon>Eukaryota</taxon>
        <taxon>Metazoa</taxon>
        <taxon>Ecdysozoa</taxon>
        <taxon>Arthropoda</taxon>
        <taxon>Crustacea</taxon>
        <taxon>Multicrustacea</taxon>
        <taxon>Hexanauplia</taxon>
        <taxon>Copepoda</taxon>
        <taxon>Siphonostomatoida</taxon>
        <taxon>Caligidae</taxon>
        <taxon>Lepeophtheirus</taxon>
    </lineage>
</organism>
<dbReference type="EMBL" id="HACA01025112">
    <property type="protein sequence ID" value="CDW42473.1"/>
    <property type="molecule type" value="Transcribed_RNA"/>
</dbReference>
<reference evidence="1" key="1">
    <citation type="submission" date="2014-05" db="EMBL/GenBank/DDBJ databases">
        <authorList>
            <person name="Chronopoulou M."/>
        </authorList>
    </citation>
    <scope>NUCLEOTIDE SEQUENCE</scope>
    <source>
        <tissue evidence="1">Whole organism</tissue>
    </source>
</reference>
<proteinExistence type="predicted"/>
<evidence type="ECO:0000313" key="1">
    <source>
        <dbReference type="EMBL" id="CDW42473.1"/>
    </source>
</evidence>